<reference evidence="7" key="1">
    <citation type="journal article" date="2013" name="Int. J. Syst. Evol. Microbiol.">
        <title>Polycladomyces abyssicola gen. nov., sp. nov., a thermophilic filamentous bacterium isolated from hemipelagic sediment.</title>
        <authorList>
            <person name="Tsubouchi T."/>
            <person name="Shimane Y."/>
            <person name="Mori K."/>
            <person name="Usui K."/>
            <person name="Hiraki T."/>
            <person name="Tame A."/>
            <person name="Uematsu K."/>
            <person name="Maruyama T."/>
            <person name="Hatada Y."/>
        </authorList>
    </citation>
    <scope>NUCLEOTIDE SEQUENCE</scope>
    <source>
        <strain evidence="7">JIR-001</strain>
    </source>
</reference>
<evidence type="ECO:0000259" key="6">
    <source>
        <dbReference type="Pfam" id="PF06925"/>
    </source>
</evidence>
<keyword evidence="8" id="KW-1185">Reference proteome</keyword>
<name>A0A8D5ZNJ5_9BACL</name>
<dbReference type="KEGG" id="pabs:JIR001_25830"/>
<dbReference type="Proteomes" id="UP000677436">
    <property type="component" value="Chromosome"/>
</dbReference>
<feature type="domain" description="Diacylglycerol glucosyltransferase N-terminal" evidence="6">
    <location>
        <begin position="15"/>
        <end position="180"/>
    </location>
</feature>
<evidence type="ECO:0000259" key="5">
    <source>
        <dbReference type="Pfam" id="PF04101"/>
    </source>
</evidence>
<accession>A0A8D5ZNJ5</accession>
<evidence type="ECO:0000313" key="7">
    <source>
        <dbReference type="EMBL" id="BCU82800.1"/>
    </source>
</evidence>
<dbReference type="InterPro" id="IPR050519">
    <property type="entry name" value="Glycosyltransf_28_UgtP"/>
</dbReference>
<dbReference type="PANTHER" id="PTHR43025">
    <property type="entry name" value="MONOGALACTOSYLDIACYLGLYCEROL SYNTHASE"/>
    <property type="match status" value="1"/>
</dbReference>
<comment type="subcellular location">
    <subcellularLocation>
        <location evidence="1">Membrane</location>
    </subcellularLocation>
</comment>
<reference evidence="7" key="2">
    <citation type="journal article" date="2021" name="Microbiol. Resour. Announc.">
        <title>Complete Genome Sequence of Polycladomyces abyssicola JIR-001T, Isolated from Hemipelagic Sediment in Deep Seawater.</title>
        <authorList>
            <person name="Tsubouchi T."/>
            <person name="Kaneko Y."/>
        </authorList>
    </citation>
    <scope>NUCLEOTIDE SEQUENCE</scope>
    <source>
        <strain evidence="7">JIR-001</strain>
    </source>
</reference>
<dbReference type="SUPFAM" id="SSF53756">
    <property type="entry name" value="UDP-Glycosyltransferase/glycogen phosphorylase"/>
    <property type="match status" value="1"/>
</dbReference>
<dbReference type="GO" id="GO:0009247">
    <property type="term" value="P:glycolipid biosynthetic process"/>
    <property type="evidence" value="ECO:0007669"/>
    <property type="project" value="InterPro"/>
</dbReference>
<keyword evidence="4" id="KW-0808">Transferase</keyword>
<dbReference type="RefSeq" id="WP_212773098.1">
    <property type="nucleotide sequence ID" value="NZ_AP024601.1"/>
</dbReference>
<organism evidence="7 8">
    <name type="scientific">Polycladomyces abyssicola</name>
    <dbReference type="NCBI Taxonomy" id="1125966"/>
    <lineage>
        <taxon>Bacteria</taxon>
        <taxon>Bacillati</taxon>
        <taxon>Bacillota</taxon>
        <taxon>Bacilli</taxon>
        <taxon>Bacillales</taxon>
        <taxon>Thermoactinomycetaceae</taxon>
        <taxon>Polycladomyces</taxon>
    </lineage>
</organism>
<evidence type="ECO:0000313" key="8">
    <source>
        <dbReference type="Proteomes" id="UP000677436"/>
    </source>
</evidence>
<evidence type="ECO:0000256" key="2">
    <source>
        <dbReference type="ARBA" id="ARBA00006962"/>
    </source>
</evidence>
<dbReference type="Pfam" id="PF06925">
    <property type="entry name" value="MGDG_synth"/>
    <property type="match status" value="1"/>
</dbReference>
<evidence type="ECO:0000256" key="3">
    <source>
        <dbReference type="ARBA" id="ARBA00022676"/>
    </source>
</evidence>
<dbReference type="InterPro" id="IPR009695">
    <property type="entry name" value="Diacylglyc_glucosyltr_N"/>
</dbReference>
<keyword evidence="3" id="KW-0328">Glycosyltransferase</keyword>
<sequence>MERVLLLSMGFGAGHNSAAQALLHVMEERNARVMYVDLLDWIPTKAHPLLQTGYHRMLNRFPAVYHYLYDWTHQSRWFRYVSGEAIKRAGWMIRRQLVRRLSQFRPTKVVATHPFALMWLSSHWRRIPSFCVVTDYELHPIWLSSTPDVLCTASGISVPPQAQRRLWQSATRIIETGIPVRREFLQNAPKQEARRLLGLSPDCPVVLVMGGGEGMGPVRETVRELENAGPICQVVVLTGKNEALMYELTRHSLPPHIRVEGFRPDVPLFMDAADLLITKPGGLTITEAMVKRLPMLLLNALPGQEEANRRYLLRHRVAETVQFGRLSQQMKRWLESPARREHAAQVMSKLASGNAADRIADEVLQPTRHRALR</sequence>
<dbReference type="Pfam" id="PF04101">
    <property type="entry name" value="Glyco_tran_28_C"/>
    <property type="match status" value="1"/>
</dbReference>
<protein>
    <submittedName>
        <fullName evidence="7">UDP-glucuronosyltransferase</fullName>
    </submittedName>
</protein>
<gene>
    <name evidence="7" type="ORF">JIR001_25830</name>
</gene>
<dbReference type="AlphaFoldDB" id="A0A8D5ZNJ5"/>
<dbReference type="InterPro" id="IPR007235">
    <property type="entry name" value="Glyco_trans_28_C"/>
</dbReference>
<dbReference type="Gene3D" id="3.40.50.2000">
    <property type="entry name" value="Glycogen Phosphorylase B"/>
    <property type="match status" value="1"/>
</dbReference>
<evidence type="ECO:0000256" key="1">
    <source>
        <dbReference type="ARBA" id="ARBA00004370"/>
    </source>
</evidence>
<dbReference type="PANTHER" id="PTHR43025:SF3">
    <property type="entry name" value="MONOGALACTOSYLDIACYLGLYCEROL SYNTHASE 1, CHLOROPLASTIC"/>
    <property type="match status" value="1"/>
</dbReference>
<proteinExistence type="inferred from homology"/>
<dbReference type="EMBL" id="AP024601">
    <property type="protein sequence ID" value="BCU82800.1"/>
    <property type="molecule type" value="Genomic_DNA"/>
</dbReference>
<comment type="similarity">
    <text evidence="2">Belongs to the glycosyltransferase 28 family.</text>
</comment>
<evidence type="ECO:0000256" key="4">
    <source>
        <dbReference type="ARBA" id="ARBA00022679"/>
    </source>
</evidence>
<dbReference type="GO" id="GO:0016758">
    <property type="term" value="F:hexosyltransferase activity"/>
    <property type="evidence" value="ECO:0007669"/>
    <property type="project" value="InterPro"/>
</dbReference>
<dbReference type="GO" id="GO:0016020">
    <property type="term" value="C:membrane"/>
    <property type="evidence" value="ECO:0007669"/>
    <property type="project" value="UniProtKB-SubCell"/>
</dbReference>
<feature type="domain" description="Glycosyl transferase family 28 C-terminal" evidence="5">
    <location>
        <begin position="205"/>
        <end position="347"/>
    </location>
</feature>